<proteinExistence type="predicted"/>
<accession>A0A0C3F3B4</accession>
<dbReference type="InParanoid" id="A0A0C3F3B4"/>
<evidence type="ECO:0000313" key="2">
    <source>
        <dbReference type="Proteomes" id="UP000054166"/>
    </source>
</evidence>
<sequence length="76" mass="8292">MSSCIAICWSSRRLQPTLVYSGVPRPVTVNNGEALFARRHTANFSKMLVTSAVCLGKQGSPLLKPQPPVYNSDETL</sequence>
<keyword evidence="2" id="KW-1185">Reference proteome</keyword>
<dbReference type="EMBL" id="KN833010">
    <property type="protein sequence ID" value="KIM79245.1"/>
    <property type="molecule type" value="Genomic_DNA"/>
</dbReference>
<dbReference type="HOGENOM" id="CLU_2655366_0_0_1"/>
<gene>
    <name evidence="1" type="ORF">PILCRDRAFT_823495</name>
</gene>
<dbReference type="Proteomes" id="UP000054166">
    <property type="component" value="Unassembled WGS sequence"/>
</dbReference>
<protein>
    <submittedName>
        <fullName evidence="1">Uncharacterized protein</fullName>
    </submittedName>
</protein>
<evidence type="ECO:0000313" key="1">
    <source>
        <dbReference type="EMBL" id="KIM79245.1"/>
    </source>
</evidence>
<organism evidence="1 2">
    <name type="scientific">Piloderma croceum (strain F 1598)</name>
    <dbReference type="NCBI Taxonomy" id="765440"/>
    <lineage>
        <taxon>Eukaryota</taxon>
        <taxon>Fungi</taxon>
        <taxon>Dikarya</taxon>
        <taxon>Basidiomycota</taxon>
        <taxon>Agaricomycotina</taxon>
        <taxon>Agaricomycetes</taxon>
        <taxon>Agaricomycetidae</taxon>
        <taxon>Atheliales</taxon>
        <taxon>Atheliaceae</taxon>
        <taxon>Piloderma</taxon>
    </lineage>
</organism>
<reference evidence="2" key="2">
    <citation type="submission" date="2015-01" db="EMBL/GenBank/DDBJ databases">
        <title>Evolutionary Origins and Diversification of the Mycorrhizal Mutualists.</title>
        <authorList>
            <consortium name="DOE Joint Genome Institute"/>
            <consortium name="Mycorrhizal Genomics Consortium"/>
            <person name="Kohler A."/>
            <person name="Kuo A."/>
            <person name="Nagy L.G."/>
            <person name="Floudas D."/>
            <person name="Copeland A."/>
            <person name="Barry K.W."/>
            <person name="Cichocki N."/>
            <person name="Veneault-Fourrey C."/>
            <person name="LaButti K."/>
            <person name="Lindquist E.A."/>
            <person name="Lipzen A."/>
            <person name="Lundell T."/>
            <person name="Morin E."/>
            <person name="Murat C."/>
            <person name="Riley R."/>
            <person name="Ohm R."/>
            <person name="Sun H."/>
            <person name="Tunlid A."/>
            <person name="Henrissat B."/>
            <person name="Grigoriev I.V."/>
            <person name="Hibbett D.S."/>
            <person name="Martin F."/>
        </authorList>
    </citation>
    <scope>NUCLEOTIDE SEQUENCE [LARGE SCALE GENOMIC DNA]</scope>
    <source>
        <strain evidence="2">F 1598</strain>
    </source>
</reference>
<name>A0A0C3F3B4_PILCF</name>
<dbReference type="AlphaFoldDB" id="A0A0C3F3B4"/>
<reference evidence="1 2" key="1">
    <citation type="submission" date="2014-04" db="EMBL/GenBank/DDBJ databases">
        <authorList>
            <consortium name="DOE Joint Genome Institute"/>
            <person name="Kuo A."/>
            <person name="Tarkka M."/>
            <person name="Buscot F."/>
            <person name="Kohler A."/>
            <person name="Nagy L.G."/>
            <person name="Floudas D."/>
            <person name="Copeland A."/>
            <person name="Barry K.W."/>
            <person name="Cichocki N."/>
            <person name="Veneault-Fourrey C."/>
            <person name="LaButti K."/>
            <person name="Lindquist E.A."/>
            <person name="Lipzen A."/>
            <person name="Lundell T."/>
            <person name="Morin E."/>
            <person name="Murat C."/>
            <person name="Sun H."/>
            <person name="Tunlid A."/>
            <person name="Henrissat B."/>
            <person name="Grigoriev I.V."/>
            <person name="Hibbett D.S."/>
            <person name="Martin F."/>
            <person name="Nordberg H.P."/>
            <person name="Cantor M.N."/>
            <person name="Hua S.X."/>
        </authorList>
    </citation>
    <scope>NUCLEOTIDE SEQUENCE [LARGE SCALE GENOMIC DNA]</scope>
    <source>
        <strain evidence="1 2">F 1598</strain>
    </source>
</reference>